<keyword evidence="2" id="KW-0472">Membrane</keyword>
<feature type="signal peptide" evidence="3">
    <location>
        <begin position="1"/>
        <end position="17"/>
    </location>
</feature>
<sequence length="160" mass="17290">MKVPVLMSCILSIAACASTGDPHRDALRDQETASAILGGIIGGVIGHQFGDGRGQTALTVLGATAGAMIGGGLARDRTIYDGERRAAYLAFESTPSGDAVPWRDPDHRVHGSYTPLRTWRDSRGQYCREYQQLVVIDGRERRAYGTACRQPDGSWRIVAD</sequence>
<name>A0A1I4ZBQ8_9GAMM</name>
<reference evidence="5 6" key="1">
    <citation type="submission" date="2016-10" db="EMBL/GenBank/DDBJ databases">
        <authorList>
            <person name="de Groot N.N."/>
        </authorList>
    </citation>
    <scope>NUCLEOTIDE SEQUENCE [LARGE SCALE GENOMIC DNA]</scope>
    <source>
        <strain evidence="5 6">CGMCC 1.7659</strain>
    </source>
</reference>
<keyword evidence="6" id="KW-1185">Reference proteome</keyword>
<dbReference type="InterPro" id="IPR008816">
    <property type="entry name" value="Gly_zipper_2TM_dom"/>
</dbReference>
<evidence type="ECO:0000256" key="3">
    <source>
        <dbReference type="SAM" id="SignalP"/>
    </source>
</evidence>
<dbReference type="Proteomes" id="UP000198575">
    <property type="component" value="Unassembled WGS sequence"/>
</dbReference>
<comment type="subcellular location">
    <subcellularLocation>
        <location evidence="1">Membrane</location>
    </subcellularLocation>
</comment>
<dbReference type="RefSeq" id="WP_092409289.1">
    <property type="nucleotide sequence ID" value="NZ_FOVF01000024.1"/>
</dbReference>
<dbReference type="EMBL" id="FOVF01000024">
    <property type="protein sequence ID" value="SFN47711.1"/>
    <property type="molecule type" value="Genomic_DNA"/>
</dbReference>
<proteinExistence type="predicted"/>
<dbReference type="PANTHER" id="PTHR35603">
    <property type="match status" value="1"/>
</dbReference>
<evidence type="ECO:0000259" key="4">
    <source>
        <dbReference type="Pfam" id="PF05433"/>
    </source>
</evidence>
<protein>
    <submittedName>
        <fullName evidence="5">Surface antigen</fullName>
    </submittedName>
</protein>
<organism evidence="5 6">
    <name type="scientific">Dokdonella immobilis</name>
    <dbReference type="NCBI Taxonomy" id="578942"/>
    <lineage>
        <taxon>Bacteria</taxon>
        <taxon>Pseudomonadati</taxon>
        <taxon>Pseudomonadota</taxon>
        <taxon>Gammaproteobacteria</taxon>
        <taxon>Lysobacterales</taxon>
        <taxon>Rhodanobacteraceae</taxon>
        <taxon>Dokdonella</taxon>
    </lineage>
</organism>
<feature type="chain" id="PRO_5011659144" evidence="3">
    <location>
        <begin position="18"/>
        <end position="160"/>
    </location>
</feature>
<dbReference type="Pfam" id="PF05433">
    <property type="entry name" value="Rick_17kDa_Anti"/>
    <property type="match status" value="1"/>
</dbReference>
<accession>A0A1I4ZBQ8</accession>
<evidence type="ECO:0000313" key="5">
    <source>
        <dbReference type="EMBL" id="SFN47711.1"/>
    </source>
</evidence>
<dbReference type="PANTHER" id="PTHR35603:SF2">
    <property type="entry name" value="OUTER MEMBRANE LIPOPROTEIN"/>
    <property type="match status" value="1"/>
</dbReference>
<evidence type="ECO:0000256" key="1">
    <source>
        <dbReference type="ARBA" id="ARBA00004370"/>
    </source>
</evidence>
<dbReference type="GO" id="GO:0019867">
    <property type="term" value="C:outer membrane"/>
    <property type="evidence" value="ECO:0007669"/>
    <property type="project" value="InterPro"/>
</dbReference>
<feature type="domain" description="Glycine zipper 2TM" evidence="4">
    <location>
        <begin position="34"/>
        <end position="71"/>
    </location>
</feature>
<dbReference type="PROSITE" id="PS51257">
    <property type="entry name" value="PROKAR_LIPOPROTEIN"/>
    <property type="match status" value="1"/>
</dbReference>
<evidence type="ECO:0000256" key="2">
    <source>
        <dbReference type="ARBA" id="ARBA00023136"/>
    </source>
</evidence>
<gene>
    <name evidence="5" type="ORF">SAMN05216289_12454</name>
</gene>
<dbReference type="InterPro" id="IPR051407">
    <property type="entry name" value="Bact_OM_lipoprot/Surf_antigen"/>
</dbReference>
<dbReference type="STRING" id="578942.SAMN05216289_12454"/>
<dbReference type="AlphaFoldDB" id="A0A1I4ZBQ8"/>
<evidence type="ECO:0000313" key="6">
    <source>
        <dbReference type="Proteomes" id="UP000198575"/>
    </source>
</evidence>
<keyword evidence="3" id="KW-0732">Signal</keyword>